<reference evidence="2" key="1">
    <citation type="submission" date="2009-08" db="EMBL/GenBank/DDBJ databases">
        <title>The complete genome of Chitinophaga pinensis DSM 2588.</title>
        <authorList>
            <consortium name="US DOE Joint Genome Institute (JGI-PGF)"/>
            <person name="Lucas S."/>
            <person name="Copeland A."/>
            <person name="Lapidus A."/>
            <person name="Glavina del Rio T."/>
            <person name="Dalin E."/>
            <person name="Tice H."/>
            <person name="Bruce D."/>
            <person name="Goodwin L."/>
            <person name="Pitluck S."/>
            <person name="Kyrpides N."/>
            <person name="Mavromatis K."/>
            <person name="Ivanova N."/>
            <person name="Mikhailova N."/>
            <person name="Sims D."/>
            <person name="Meinche L."/>
            <person name="Brettin T."/>
            <person name="Detter J.C."/>
            <person name="Han C."/>
            <person name="Larimer F."/>
            <person name="Land M."/>
            <person name="Hauser L."/>
            <person name="Markowitz V."/>
            <person name="Cheng J.-F."/>
            <person name="Hugenholtz P."/>
            <person name="Woyke T."/>
            <person name="Wu D."/>
            <person name="Spring S."/>
            <person name="Klenk H.-P."/>
            <person name="Eisen J.A."/>
        </authorList>
    </citation>
    <scope>NUCLEOTIDE SEQUENCE [LARGE SCALE GENOMIC DNA]</scope>
    <source>
        <strain evidence="2">ATCC 43595 / DSM 2588 / LMG 13176 / NBRC 15968 / NCIMB 11800 / UQM 2034</strain>
    </source>
</reference>
<name>A0A979G7Y2_CHIPD</name>
<reference evidence="1 2" key="2">
    <citation type="journal article" date="2010" name="Stand. Genomic Sci.">
        <title>Complete genome sequence of Chitinophaga pinensis type strain (UQM 2034).</title>
        <authorList>
            <person name="Glavina Del Rio T."/>
            <person name="Abt B."/>
            <person name="Spring S."/>
            <person name="Lapidus A."/>
            <person name="Nolan M."/>
            <person name="Tice H."/>
            <person name="Copeland A."/>
            <person name="Cheng J.F."/>
            <person name="Chen F."/>
            <person name="Bruce D."/>
            <person name="Goodwin L."/>
            <person name="Pitluck S."/>
            <person name="Ivanova N."/>
            <person name="Mavromatis K."/>
            <person name="Mikhailova N."/>
            <person name="Pati A."/>
            <person name="Chen A."/>
            <person name="Palaniappan K."/>
            <person name="Land M."/>
            <person name="Hauser L."/>
            <person name="Chang Y.J."/>
            <person name="Jeffries C.D."/>
            <person name="Chain P."/>
            <person name="Saunders E."/>
            <person name="Detter J.C."/>
            <person name="Brettin T."/>
            <person name="Rohde M."/>
            <person name="Goker M."/>
            <person name="Bristow J."/>
            <person name="Eisen J.A."/>
            <person name="Markowitz V."/>
            <person name="Hugenholtz P."/>
            <person name="Kyrpides N.C."/>
            <person name="Klenk H.P."/>
            <person name="Lucas S."/>
        </authorList>
    </citation>
    <scope>NUCLEOTIDE SEQUENCE [LARGE SCALE GENOMIC DNA]</scope>
    <source>
        <strain evidence="2">ATCC 43595 / DSM 2588 / LMG 13176 / NBRC 15968 / NCIMB 11800 / UQM 2034</strain>
    </source>
</reference>
<sequence>MNELFYSSKDEIRNRVLKHAREYWGLAATADFDPLVKLLIEALSTELFNISNEVSNLQNRMVDKLSGILAPDTLISAIPAHAVLHARPVEIVETIDEKSRFYYGKRMVDKEENNREMTMDLFFSPLQPVKLFNANVAYIATGNNLFQVDDQQQRSLLTQAKPGQQLAPNSFYVGVKVPGDLPSVDGMTFYFDWKNYQVERQTYDLLSFAAWSVRGHVLKVVQDHFYDVAKAGIRSPFEEREILHILLRDVSAYYRHRFYTLTDIAWAPALLEPYPAAFATVFAKNSLEPLKDDLLWIKIQVPATIQQHMLNELSVSINAFPVVNKKRHDSKNRLKIMTDIIPLKMADHEQLLSVDSLRDNMGNRYTEIPQGYNDERSAGLFSVRYGGTERFDKRNAREILDYLFELLRDEKAAFAAYGTDFLNTALKELEQNISMIAQKTGGQQHTRELLNYLVFKPLDHADILFLEYWTTNAELANNIRSGSRLQPFESARIQPDSLLLLSTTQGGRSRLNAANRVRAYKYGLTTGDRIVTQTDIVNFCHWEFGSHITGVELRKGLVKSAKPKDGFVKTVDLILTPAAGNELKAEDWNALLELARTKLQMRSTMHLHYRLMLA</sequence>
<dbReference type="InterPro" id="IPR010272">
    <property type="entry name" value="T6SS_TssF"/>
</dbReference>
<dbReference type="KEGG" id="cpi:Cpin_4869"/>
<evidence type="ECO:0000313" key="2">
    <source>
        <dbReference type="Proteomes" id="UP000002215"/>
    </source>
</evidence>
<dbReference type="Proteomes" id="UP000002215">
    <property type="component" value="Chromosome"/>
</dbReference>
<evidence type="ECO:0008006" key="3">
    <source>
        <dbReference type="Google" id="ProtNLM"/>
    </source>
</evidence>
<dbReference type="OrthoDB" id="1090083at2"/>
<accession>A0A979G7Y2</accession>
<gene>
    <name evidence="1" type="ordered locus">Cpin_4869</name>
</gene>
<dbReference type="AlphaFoldDB" id="A0A979G7Y2"/>
<organism evidence="1 2">
    <name type="scientific">Chitinophaga pinensis (strain ATCC 43595 / DSM 2588 / LMG 13176 / NBRC 15968 / NCIMB 11800 / UQM 2034)</name>
    <dbReference type="NCBI Taxonomy" id="485918"/>
    <lineage>
        <taxon>Bacteria</taxon>
        <taxon>Pseudomonadati</taxon>
        <taxon>Bacteroidota</taxon>
        <taxon>Chitinophagia</taxon>
        <taxon>Chitinophagales</taxon>
        <taxon>Chitinophagaceae</taxon>
        <taxon>Chitinophaga</taxon>
    </lineage>
</organism>
<proteinExistence type="predicted"/>
<dbReference type="EMBL" id="CP001699">
    <property type="protein sequence ID" value="ACU62303.1"/>
    <property type="molecule type" value="Genomic_DNA"/>
</dbReference>
<dbReference type="RefSeq" id="WP_012792471.1">
    <property type="nucleotide sequence ID" value="NC_013132.1"/>
</dbReference>
<dbReference type="Pfam" id="PF05947">
    <property type="entry name" value="T6SS_TssF"/>
    <property type="match status" value="1"/>
</dbReference>
<evidence type="ECO:0000313" key="1">
    <source>
        <dbReference type="EMBL" id="ACU62303.1"/>
    </source>
</evidence>
<protein>
    <recommendedName>
        <fullName evidence="3">Type VI secretion system baseplate subunit TssF</fullName>
    </recommendedName>
</protein>